<dbReference type="InterPro" id="IPR005331">
    <property type="entry name" value="Sulfotransferase"/>
</dbReference>
<reference evidence="12 13" key="1">
    <citation type="journal article" date="2019" name="PLoS Biol.">
        <title>Sex chromosomes control vertical transmission of feminizing Wolbachia symbionts in an isopod.</title>
        <authorList>
            <person name="Becking T."/>
            <person name="Chebbi M.A."/>
            <person name="Giraud I."/>
            <person name="Moumen B."/>
            <person name="Laverre T."/>
            <person name="Caubet Y."/>
            <person name="Peccoud J."/>
            <person name="Gilbert C."/>
            <person name="Cordaux R."/>
        </authorList>
    </citation>
    <scope>NUCLEOTIDE SEQUENCE [LARGE SCALE GENOMIC DNA]</scope>
    <source>
        <strain evidence="12">ANa2</strain>
        <tissue evidence="12">Whole body excluding digestive tract and cuticle</tissue>
    </source>
</reference>
<keyword evidence="5" id="KW-0735">Signal-anchor</keyword>
<name>A0A5N5SKB8_9CRUS</name>
<evidence type="ECO:0000256" key="5">
    <source>
        <dbReference type="ARBA" id="ARBA00022968"/>
    </source>
</evidence>
<keyword evidence="3 12" id="KW-0808">Transferase</keyword>
<accession>A0A5N5SKB8</accession>
<organism evidence="12 13">
    <name type="scientific">Armadillidium nasatum</name>
    <dbReference type="NCBI Taxonomy" id="96803"/>
    <lineage>
        <taxon>Eukaryota</taxon>
        <taxon>Metazoa</taxon>
        <taxon>Ecdysozoa</taxon>
        <taxon>Arthropoda</taxon>
        <taxon>Crustacea</taxon>
        <taxon>Multicrustacea</taxon>
        <taxon>Malacostraca</taxon>
        <taxon>Eumalacostraca</taxon>
        <taxon>Peracarida</taxon>
        <taxon>Isopoda</taxon>
        <taxon>Oniscidea</taxon>
        <taxon>Crinocheta</taxon>
        <taxon>Armadillidiidae</taxon>
        <taxon>Armadillidium</taxon>
    </lineage>
</organism>
<dbReference type="InterPro" id="IPR027417">
    <property type="entry name" value="P-loop_NTPase"/>
</dbReference>
<keyword evidence="8 11" id="KW-0472">Membrane</keyword>
<evidence type="ECO:0000313" key="12">
    <source>
        <dbReference type="EMBL" id="KAB7494272.1"/>
    </source>
</evidence>
<evidence type="ECO:0000313" key="13">
    <source>
        <dbReference type="Proteomes" id="UP000326759"/>
    </source>
</evidence>
<dbReference type="GO" id="GO:0004394">
    <property type="term" value="F:heparan sulfate 2-sulfotransferase activity"/>
    <property type="evidence" value="ECO:0007669"/>
    <property type="project" value="TreeGrafter"/>
</dbReference>
<feature type="transmembrane region" description="Helical" evidence="11">
    <location>
        <begin position="6"/>
        <end position="27"/>
    </location>
</feature>
<dbReference type="Pfam" id="PF03567">
    <property type="entry name" value="Sulfotransfer_2"/>
    <property type="match status" value="1"/>
</dbReference>
<keyword evidence="7" id="KW-0333">Golgi apparatus</keyword>
<dbReference type="Gene3D" id="3.40.50.300">
    <property type="entry name" value="P-loop containing nucleotide triphosphate hydrolases"/>
    <property type="match status" value="1"/>
</dbReference>
<evidence type="ECO:0000256" key="1">
    <source>
        <dbReference type="ARBA" id="ARBA00004323"/>
    </source>
</evidence>
<dbReference type="GO" id="GO:0000139">
    <property type="term" value="C:Golgi membrane"/>
    <property type="evidence" value="ECO:0007669"/>
    <property type="project" value="UniProtKB-SubCell"/>
</dbReference>
<evidence type="ECO:0000256" key="11">
    <source>
        <dbReference type="SAM" id="Phobius"/>
    </source>
</evidence>
<comment type="subcellular location">
    <subcellularLocation>
        <location evidence="1">Golgi apparatus membrane</location>
        <topology evidence="1">Single-pass type II membrane protein</topology>
    </subcellularLocation>
</comment>
<evidence type="ECO:0000256" key="10">
    <source>
        <dbReference type="ARBA" id="ARBA00023180"/>
    </source>
</evidence>
<dbReference type="EMBL" id="SEYY01024253">
    <property type="protein sequence ID" value="KAB7494272.1"/>
    <property type="molecule type" value="Genomic_DNA"/>
</dbReference>
<keyword evidence="9" id="KW-1015">Disulfide bond</keyword>
<evidence type="ECO:0000256" key="7">
    <source>
        <dbReference type="ARBA" id="ARBA00023034"/>
    </source>
</evidence>
<dbReference type="Proteomes" id="UP000326759">
    <property type="component" value="Unassembled WGS sequence"/>
</dbReference>
<protein>
    <submittedName>
        <fullName evidence="12">Heparan sulfate 2-O-sulfotransferase 1</fullName>
    </submittedName>
</protein>
<gene>
    <name evidence="12" type="primary">Hs2st1</name>
    <name evidence="12" type="ORF">Anas_01822</name>
</gene>
<evidence type="ECO:0000256" key="9">
    <source>
        <dbReference type="ARBA" id="ARBA00023157"/>
    </source>
</evidence>
<evidence type="ECO:0000256" key="3">
    <source>
        <dbReference type="ARBA" id="ARBA00022679"/>
    </source>
</evidence>
<evidence type="ECO:0000256" key="6">
    <source>
        <dbReference type="ARBA" id="ARBA00022989"/>
    </source>
</evidence>
<dbReference type="SUPFAM" id="SSF52540">
    <property type="entry name" value="P-loop containing nucleoside triphosphate hydrolases"/>
    <property type="match status" value="1"/>
</dbReference>
<keyword evidence="13" id="KW-1185">Reference proteome</keyword>
<dbReference type="PANTHER" id="PTHR12129">
    <property type="entry name" value="HEPARAN SULFATE 2-O-SULFOTRANSFERASE"/>
    <property type="match status" value="1"/>
</dbReference>
<dbReference type="AlphaFoldDB" id="A0A5N5SKB8"/>
<comment type="similarity">
    <text evidence="2">Belongs to the sulfotransferase 3 family.</text>
</comment>
<sequence>MVMLGARLWIVICVVFSLFLAILYLHLSTEISQLRSYIFHKGVALGQSGIISFLNDASDLDANQIIIYNRVPKTGSTSFIGLGYSLCAINRFNVIHINTTKNAPTLSLTDQVRFVQNVSFWEEKKPAIYHGHIAFLDFKRFGIAANPIYINMVRKPIERLISYFYFLRYGDDLRPQLVRKRQGDKMVWQMEEEFYNFARDHFHFIKLKTLQKDEQSGIFYDKGKYFSYEKIKPKQL</sequence>
<keyword evidence="6 11" id="KW-1133">Transmembrane helix</keyword>
<dbReference type="PANTHER" id="PTHR12129:SF17">
    <property type="entry name" value="HEPARAN SULFATE 2-O-SULFOTRANSFERASE 1"/>
    <property type="match status" value="1"/>
</dbReference>
<evidence type="ECO:0000256" key="4">
    <source>
        <dbReference type="ARBA" id="ARBA00022692"/>
    </source>
</evidence>
<keyword evidence="10" id="KW-0325">Glycoprotein</keyword>
<dbReference type="OrthoDB" id="10019582at2759"/>
<proteinExistence type="inferred from homology"/>
<dbReference type="InterPro" id="IPR007734">
    <property type="entry name" value="Heparan_SO4_2-O-STrfase"/>
</dbReference>
<comment type="caution">
    <text evidence="12">The sequence shown here is derived from an EMBL/GenBank/DDBJ whole genome shotgun (WGS) entry which is preliminary data.</text>
</comment>
<evidence type="ECO:0000256" key="8">
    <source>
        <dbReference type="ARBA" id="ARBA00023136"/>
    </source>
</evidence>
<evidence type="ECO:0000256" key="2">
    <source>
        <dbReference type="ARBA" id="ARBA00010569"/>
    </source>
</evidence>
<keyword evidence="4 11" id="KW-0812">Transmembrane</keyword>